<accession>A0AB39HIP8</accession>
<dbReference type="CDD" id="cd00158">
    <property type="entry name" value="RHOD"/>
    <property type="match status" value="1"/>
</dbReference>
<dbReference type="Gene3D" id="3.40.250.10">
    <property type="entry name" value="Rhodanese-like domain"/>
    <property type="match status" value="1"/>
</dbReference>
<dbReference type="SUPFAM" id="SSF52821">
    <property type="entry name" value="Rhodanese/Cell cycle control phosphatase"/>
    <property type="match status" value="1"/>
</dbReference>
<dbReference type="Pfam" id="PF00581">
    <property type="entry name" value="Rhodanese"/>
    <property type="match status" value="1"/>
</dbReference>
<protein>
    <submittedName>
        <fullName evidence="2">Rhodanese-like domain-containing protein</fullName>
    </submittedName>
</protein>
<feature type="domain" description="Rhodanese" evidence="1">
    <location>
        <begin position="17"/>
        <end position="111"/>
    </location>
</feature>
<organism evidence="2">
    <name type="scientific">Ornithinibacillus sp. 4-3</name>
    <dbReference type="NCBI Taxonomy" id="3231488"/>
    <lineage>
        <taxon>Bacteria</taxon>
        <taxon>Bacillati</taxon>
        <taxon>Bacillota</taxon>
        <taxon>Bacilli</taxon>
        <taxon>Bacillales</taxon>
        <taxon>Bacillaceae</taxon>
        <taxon>Ornithinibacillus</taxon>
    </lineage>
</organism>
<gene>
    <name evidence="2" type="ORF">AB4Y30_14085</name>
</gene>
<dbReference type="EMBL" id="CP162599">
    <property type="protein sequence ID" value="XDK32131.1"/>
    <property type="molecule type" value="Genomic_DNA"/>
</dbReference>
<dbReference type="InterPro" id="IPR036873">
    <property type="entry name" value="Rhodanese-like_dom_sf"/>
</dbReference>
<sequence>MTLKKISAEELYKLLENNEEINIVDVRAEEKYQDFHLKAPSVNSKNIVKTEIFALAEEKEAEIPLEKDQAYIITCTTGNSATKCANILSEQAYDVTVLDGGLKAWKAFLEKHK</sequence>
<dbReference type="SMART" id="SM00450">
    <property type="entry name" value="RHOD"/>
    <property type="match status" value="1"/>
</dbReference>
<dbReference type="InterPro" id="IPR050229">
    <property type="entry name" value="GlpE_sulfurtransferase"/>
</dbReference>
<evidence type="ECO:0000259" key="1">
    <source>
        <dbReference type="PROSITE" id="PS50206"/>
    </source>
</evidence>
<dbReference type="InterPro" id="IPR001763">
    <property type="entry name" value="Rhodanese-like_dom"/>
</dbReference>
<proteinExistence type="predicted"/>
<dbReference type="RefSeq" id="WP_368652852.1">
    <property type="nucleotide sequence ID" value="NZ_CP162599.1"/>
</dbReference>
<dbReference type="AlphaFoldDB" id="A0AB39HIP8"/>
<dbReference type="PROSITE" id="PS50206">
    <property type="entry name" value="RHODANESE_3"/>
    <property type="match status" value="1"/>
</dbReference>
<evidence type="ECO:0000313" key="2">
    <source>
        <dbReference type="EMBL" id="XDK32131.1"/>
    </source>
</evidence>
<dbReference type="PANTHER" id="PTHR43031">
    <property type="entry name" value="FAD-DEPENDENT OXIDOREDUCTASE"/>
    <property type="match status" value="1"/>
</dbReference>
<name>A0AB39HIP8_9BACI</name>
<reference evidence="2" key="1">
    <citation type="submission" date="2024-07" db="EMBL/GenBank/DDBJ databases">
        <title>Halotolerant mesophilic bacterium Ornithinibacillus sp. 4-3, sp. nov., isolated from soil.</title>
        <authorList>
            <person name="Sidarenka A.V."/>
            <person name="Guliayeva D.E."/>
            <person name="Leanovich S.I."/>
            <person name="Hileuskaya K.S."/>
            <person name="Akhremchuk A.E."/>
            <person name="Sikolenko M.A."/>
            <person name="Valentovich L.N."/>
        </authorList>
    </citation>
    <scope>NUCLEOTIDE SEQUENCE</scope>
    <source>
        <strain evidence="2">4-3</strain>
    </source>
</reference>
<dbReference type="PANTHER" id="PTHR43031:SF1">
    <property type="entry name" value="PYRIDINE NUCLEOTIDE-DISULPHIDE OXIDOREDUCTASE"/>
    <property type="match status" value="1"/>
</dbReference>